<accession>A0A1N7FIQ7</accession>
<dbReference type="EMBL" id="FTNI01000022">
    <property type="protein sequence ID" value="SIS00170.1"/>
    <property type="molecule type" value="Genomic_DNA"/>
</dbReference>
<dbReference type="PROSITE" id="PS51186">
    <property type="entry name" value="GNAT"/>
    <property type="match status" value="1"/>
</dbReference>
<gene>
    <name evidence="2" type="ORF">SAMN05421833_12262</name>
</gene>
<dbReference type="AlphaFoldDB" id="A0A1N7FIQ7"/>
<evidence type="ECO:0000313" key="2">
    <source>
        <dbReference type="EMBL" id="SIS00170.1"/>
    </source>
</evidence>
<dbReference type="STRING" id="58117.SAMN05421833_12262"/>
<dbReference type="Pfam" id="PF13508">
    <property type="entry name" value="Acetyltransf_7"/>
    <property type="match status" value="1"/>
</dbReference>
<dbReference type="SUPFAM" id="SSF55729">
    <property type="entry name" value="Acyl-CoA N-acyltransferases (Nat)"/>
    <property type="match status" value="1"/>
</dbReference>
<keyword evidence="3" id="KW-1185">Reference proteome</keyword>
<feature type="domain" description="N-acetyltransferase" evidence="1">
    <location>
        <begin position="128"/>
        <end position="260"/>
    </location>
</feature>
<reference evidence="3" key="1">
    <citation type="submission" date="2017-01" db="EMBL/GenBank/DDBJ databases">
        <authorList>
            <person name="Varghese N."/>
            <person name="Submissions S."/>
        </authorList>
    </citation>
    <scope>NUCLEOTIDE SEQUENCE [LARGE SCALE GENOMIC DNA]</scope>
    <source>
        <strain evidence="3">ATCC 12950</strain>
    </source>
</reference>
<dbReference type="Proteomes" id="UP000186096">
    <property type="component" value="Unassembled WGS sequence"/>
</dbReference>
<dbReference type="InterPro" id="IPR000182">
    <property type="entry name" value="GNAT_dom"/>
</dbReference>
<keyword evidence="2" id="KW-0808">Transferase</keyword>
<evidence type="ECO:0000259" key="1">
    <source>
        <dbReference type="PROSITE" id="PS51186"/>
    </source>
</evidence>
<protein>
    <submittedName>
        <fullName evidence="2">Acetyltransferase (GNAT) domain-containing protein</fullName>
    </submittedName>
</protein>
<dbReference type="CDD" id="cd04301">
    <property type="entry name" value="NAT_SF"/>
    <property type="match status" value="1"/>
</dbReference>
<dbReference type="InterPro" id="IPR016181">
    <property type="entry name" value="Acyl_CoA_acyltransferase"/>
</dbReference>
<dbReference type="GO" id="GO:0016747">
    <property type="term" value="F:acyltransferase activity, transferring groups other than amino-acyl groups"/>
    <property type="evidence" value="ECO:0007669"/>
    <property type="project" value="InterPro"/>
</dbReference>
<dbReference type="Gene3D" id="3.40.630.30">
    <property type="match status" value="1"/>
</dbReference>
<proteinExistence type="predicted"/>
<sequence length="260" mass="27363">MDTPIIPADDPIKPVVAAYAATFEKLAAATGHARRGPNGAVLAVSGAPIATLNAVISPDVEPIPDEIAALAASEGRWAVPWSIHVRGEAGPLVTKVAAEHGLTQFTRQPLMIRRPERGLPAEPAVDSLRIRAVPADELDLYAETVADGFEAPREMFTVMADRSLANVDGLTFYVAELRGIPVGTGMTAVSGGLTGIFNITTLPGYRRRGYGRAVTMAMVRAGYAAGATTAYLYASTMAESVYESAGFRTEEHLTVITAPA</sequence>
<organism evidence="2 3">
    <name type="scientific">Microbispora rosea</name>
    <dbReference type="NCBI Taxonomy" id="58117"/>
    <lineage>
        <taxon>Bacteria</taxon>
        <taxon>Bacillati</taxon>
        <taxon>Actinomycetota</taxon>
        <taxon>Actinomycetes</taxon>
        <taxon>Streptosporangiales</taxon>
        <taxon>Streptosporangiaceae</taxon>
        <taxon>Microbispora</taxon>
    </lineage>
</organism>
<dbReference type="RefSeq" id="WP_076439168.1">
    <property type="nucleotide sequence ID" value="NZ_FTNI01000022.1"/>
</dbReference>
<evidence type="ECO:0000313" key="3">
    <source>
        <dbReference type="Proteomes" id="UP000186096"/>
    </source>
</evidence>
<name>A0A1N7FIQ7_9ACTN</name>